<dbReference type="Pfam" id="PF06259">
    <property type="entry name" value="Abhydrolase_8"/>
    <property type="match status" value="1"/>
</dbReference>
<proteinExistence type="predicted"/>
<reference evidence="3 4" key="1">
    <citation type="submission" date="2021-02" db="EMBL/GenBank/DDBJ databases">
        <title>Streptomyces spirodelae sp. nov., isolated from duckweed.</title>
        <authorList>
            <person name="Saimee Y."/>
            <person name="Duangmal K."/>
        </authorList>
    </citation>
    <scope>NUCLEOTIDE SEQUENCE [LARGE SCALE GENOMIC DNA]</scope>
    <source>
        <strain evidence="3 4">DSM 42105</strain>
    </source>
</reference>
<dbReference type="InterPro" id="IPR010427">
    <property type="entry name" value="DUF1023"/>
</dbReference>
<protein>
    <recommendedName>
        <fullName evidence="2">DUF1023 domain-containing protein</fullName>
    </recommendedName>
</protein>
<evidence type="ECO:0000313" key="3">
    <source>
        <dbReference type="EMBL" id="MBO8201366.1"/>
    </source>
</evidence>
<dbReference type="RefSeq" id="WP_209213044.1">
    <property type="nucleotide sequence ID" value="NZ_JAFFZM010000015.1"/>
</dbReference>
<organism evidence="3 4">
    <name type="scientific">Streptomyces smyrnaeus</name>
    <dbReference type="NCBI Taxonomy" id="1387713"/>
    <lineage>
        <taxon>Bacteria</taxon>
        <taxon>Bacillati</taxon>
        <taxon>Actinomycetota</taxon>
        <taxon>Actinomycetes</taxon>
        <taxon>Kitasatosporales</taxon>
        <taxon>Streptomycetaceae</taxon>
        <taxon>Streptomyces</taxon>
    </lineage>
</organism>
<keyword evidence="4" id="KW-1185">Reference proteome</keyword>
<feature type="compositionally biased region" description="Polar residues" evidence="1">
    <location>
        <begin position="110"/>
        <end position="120"/>
    </location>
</feature>
<comment type="caution">
    <text evidence="3">The sequence shown here is derived from an EMBL/GenBank/DDBJ whole genome shotgun (WGS) entry which is preliminary data.</text>
</comment>
<dbReference type="GeneID" id="96261714"/>
<feature type="region of interest" description="Disordered" evidence="1">
    <location>
        <begin position="417"/>
        <end position="436"/>
    </location>
</feature>
<accession>A0ABS3Y219</accession>
<evidence type="ECO:0000256" key="1">
    <source>
        <dbReference type="SAM" id="MobiDB-lite"/>
    </source>
</evidence>
<feature type="domain" description="DUF1023" evidence="2">
    <location>
        <begin position="324"/>
        <end position="488"/>
    </location>
</feature>
<feature type="region of interest" description="Disordered" evidence="1">
    <location>
        <begin position="181"/>
        <end position="219"/>
    </location>
</feature>
<feature type="region of interest" description="Disordered" evidence="1">
    <location>
        <begin position="106"/>
        <end position="136"/>
    </location>
</feature>
<evidence type="ECO:0000313" key="4">
    <source>
        <dbReference type="Proteomes" id="UP000721954"/>
    </source>
</evidence>
<dbReference type="EMBL" id="JAFFZM010000015">
    <property type="protein sequence ID" value="MBO8201366.1"/>
    <property type="molecule type" value="Genomic_DNA"/>
</dbReference>
<evidence type="ECO:0000259" key="2">
    <source>
        <dbReference type="Pfam" id="PF06259"/>
    </source>
</evidence>
<gene>
    <name evidence="3" type="ORF">JW613_24170</name>
</gene>
<dbReference type="Proteomes" id="UP000721954">
    <property type="component" value="Unassembled WGS sequence"/>
</dbReference>
<name>A0ABS3Y219_9ACTN</name>
<sequence>MKWQTLAELDTEALGRAADLYKSLSSAGDRGKDELNRNVAPGIRGKLAGRAANAALRQVGQLADNFHYMQGQTGLIRTNIDLLQEILCKAKTKLNQTLQEAKREGFTVESDGSVSYSSAVTEDDDESKPYGSTTNGADIKKMRAREIAQEIFDAVEQATEADKTYARVLRRLKADDELHVSSGDWNDTAADAEASRKAAAKTGPDLPHPPEGRSPKENKRWWDLLDDEERDHYLALYPAEIGALDGLPADIRDEANRAELATTEGRYETELNQLLTEKPSGWKDRRNHINETLKGIEAIESRFDRTGIKELPSAYLLGFDPKGRGDGRIILANGNPDTADHTAIHVPGTTAKLSTIDGDLHRMDRLWRHSAKAAGRDASVSTITWLDYDAPDISPGHNPTRGKFADEGAEPLRGFTEGTQAAQGGPDASHTTVSGHSYGSAVVGEAAKGHHLAADDIMFQGSPGVHVRRAEDLGVGADHVWAVAADNTVDDTMVRQGGRAFHGGGPDRAIPTDTRFGGNVMDYGPWRGPMGHGKFWDEKPDGDPTVSLYNMAQVVAGDYTNVTLKQ</sequence>
<feature type="compositionally biased region" description="Basic and acidic residues" evidence="1">
    <location>
        <begin position="208"/>
        <end position="219"/>
    </location>
</feature>